<protein>
    <recommendedName>
        <fullName evidence="4">Chromosomal protein MC1 domain-containing protein</fullName>
    </recommendedName>
</protein>
<dbReference type="InterPro" id="IPR036620">
    <property type="entry name" value="MC1_sf"/>
</dbReference>
<dbReference type="SUPFAM" id="SSF102875">
    <property type="entry name" value="Chromosomal protein MC1"/>
    <property type="match status" value="1"/>
</dbReference>
<feature type="compositionally biased region" description="Basic and acidic residues" evidence="1">
    <location>
        <begin position="90"/>
        <end position="115"/>
    </location>
</feature>
<evidence type="ECO:0008006" key="4">
    <source>
        <dbReference type="Google" id="ProtNLM"/>
    </source>
</evidence>
<proteinExistence type="predicted"/>
<evidence type="ECO:0000256" key="1">
    <source>
        <dbReference type="SAM" id="MobiDB-lite"/>
    </source>
</evidence>
<gene>
    <name evidence="2" type="ORF">crov238</name>
</gene>
<accession>E3T508</accession>
<organism evidence="2 3">
    <name type="scientific">Cafeteria roenbergensis virus (strain BV-PW1)</name>
    <name type="common">CroV</name>
    <dbReference type="NCBI Taxonomy" id="693272"/>
    <lineage>
        <taxon>Viruses</taxon>
        <taxon>Varidnaviria</taxon>
        <taxon>Bamfordvirae</taxon>
        <taxon>Nucleocytoviricota</taxon>
        <taxon>Megaviricetes</taxon>
        <taxon>Imitervirales</taxon>
        <taxon>Mimiviridae</taxon>
        <taxon>Aliimimivirinae</taxon>
        <taxon>Rheavirus</taxon>
        <taxon>Rheavirus sinusmexicani</taxon>
    </lineage>
</organism>
<sequence>MSPKFTKKPAKKNHKSQSKKALVQKDTPAQETAPVETPLEQPVQETAPVKKTTSKKVAKKPTKKEATEVAPEEVQETAPVKKTTSKKAAKKEAAPKKVVSKKADSKTQKGGDEKVVEKEKTIRSFKVQLPGNEDYTGRFTGWTPYQAANKALSRYFRSNDEPQPVVTFSIRESTRGSHHKVYTYEGLRVKLDKPVKYTIGGEDGTPIVKHYKNQLKKIKKAELSTNEEL</sequence>
<feature type="compositionally biased region" description="Basic residues" evidence="1">
    <location>
        <begin position="1"/>
        <end position="18"/>
    </location>
</feature>
<evidence type="ECO:0000313" key="3">
    <source>
        <dbReference type="Proteomes" id="UP000029781"/>
    </source>
</evidence>
<reference evidence="2 3" key="1">
    <citation type="journal article" date="2010" name="Proc. Natl. Acad. Sci. U.S.A.">
        <title>Giant virus with a remarkable complement of genes infects marine zooplankton.</title>
        <authorList>
            <person name="Fischer M.G."/>
            <person name="Allen M.J."/>
            <person name="Wilson W.H."/>
            <person name="Suttle C.A."/>
        </authorList>
    </citation>
    <scope>NUCLEOTIDE SEQUENCE [LARGE SCALE GENOMIC DNA]</scope>
    <source>
        <strain evidence="2 3">BV-PW1</strain>
    </source>
</reference>
<keyword evidence="3" id="KW-1185">Reference proteome</keyword>
<dbReference type="KEGG" id="vg:9887640"/>
<dbReference type="GO" id="GO:0042262">
    <property type="term" value="P:DNA protection"/>
    <property type="evidence" value="ECO:0007669"/>
    <property type="project" value="InterPro"/>
</dbReference>
<evidence type="ECO:0000313" key="2">
    <source>
        <dbReference type="EMBL" id="ADO67271.1"/>
    </source>
</evidence>
<feature type="region of interest" description="Disordered" evidence="1">
    <location>
        <begin position="1"/>
        <end position="115"/>
    </location>
</feature>
<dbReference type="RefSeq" id="YP_003969870.1">
    <property type="nucleotide sequence ID" value="NC_014637.1"/>
</dbReference>
<dbReference type="GeneID" id="9887640"/>
<organismHost>
    <name type="scientific">Cafeteria roenbergensis</name>
    <name type="common">Marine flagellate</name>
    <dbReference type="NCBI Taxonomy" id="33653"/>
</organismHost>
<feature type="compositionally biased region" description="Basic residues" evidence="1">
    <location>
        <begin position="52"/>
        <end position="62"/>
    </location>
</feature>
<dbReference type="Proteomes" id="UP000029781">
    <property type="component" value="Segment"/>
</dbReference>
<dbReference type="EMBL" id="GU244497">
    <property type="protein sequence ID" value="ADO67271.1"/>
    <property type="molecule type" value="Genomic_DNA"/>
</dbReference>
<dbReference type="Gene3D" id="3.10.470.10">
    <property type="entry name" value="Chromosomal protein MC1"/>
    <property type="match status" value="1"/>
</dbReference>
<name>E3T508_CROVB</name>